<keyword evidence="5" id="KW-0720">Serine protease</keyword>
<proteinExistence type="inferred from homology"/>
<dbReference type="Pfam" id="PF21316">
    <property type="entry name" value="TPPII_GBD"/>
    <property type="match status" value="1"/>
</dbReference>
<feature type="domain" description="Tripeptidyl-peptidase II first Ig-like" evidence="12">
    <location>
        <begin position="905"/>
        <end position="1027"/>
    </location>
</feature>
<reference evidence="14" key="1">
    <citation type="submission" date="2021-06" db="EMBL/GenBank/DDBJ databases">
        <authorList>
            <person name="Kallberg Y."/>
            <person name="Tangrot J."/>
            <person name="Rosling A."/>
        </authorList>
    </citation>
    <scope>NUCLEOTIDE SEQUENCE</scope>
    <source>
        <strain evidence="14">FL130A</strain>
    </source>
</reference>
<gene>
    <name evidence="14" type="ORF">ALEPTO_LOCUS1723</name>
</gene>
<protein>
    <submittedName>
        <fullName evidence="14">3190_t:CDS:1</fullName>
    </submittedName>
</protein>
<evidence type="ECO:0000313" key="14">
    <source>
        <dbReference type="EMBL" id="CAG8464842.1"/>
    </source>
</evidence>
<name>A0A9N8VSI3_9GLOM</name>
<dbReference type="Gene3D" id="1.25.40.710">
    <property type="match status" value="1"/>
</dbReference>
<evidence type="ECO:0000256" key="8">
    <source>
        <dbReference type="SAM" id="Phobius"/>
    </source>
</evidence>
<evidence type="ECO:0000259" key="10">
    <source>
        <dbReference type="Pfam" id="PF07859"/>
    </source>
</evidence>
<dbReference type="Gene3D" id="3.40.50.200">
    <property type="entry name" value="Peptidase S8/S53 domain"/>
    <property type="match status" value="2"/>
</dbReference>
<feature type="transmembrane region" description="Helical" evidence="8">
    <location>
        <begin position="6"/>
        <end position="27"/>
    </location>
</feature>
<feature type="domain" description="Peptidase S8/S53" evidence="9">
    <location>
        <begin position="436"/>
        <end position="819"/>
    </location>
</feature>
<evidence type="ECO:0000259" key="9">
    <source>
        <dbReference type="Pfam" id="PF00082"/>
    </source>
</evidence>
<evidence type="ECO:0000256" key="4">
    <source>
        <dbReference type="ARBA" id="ARBA00022801"/>
    </source>
</evidence>
<dbReference type="GO" id="GO:0005829">
    <property type="term" value="C:cytosol"/>
    <property type="evidence" value="ECO:0007669"/>
    <property type="project" value="TreeGrafter"/>
</dbReference>
<evidence type="ECO:0000256" key="7">
    <source>
        <dbReference type="SAM" id="MobiDB-lite"/>
    </source>
</evidence>
<evidence type="ECO:0000259" key="11">
    <source>
        <dbReference type="Pfam" id="PF12580"/>
    </source>
</evidence>
<evidence type="ECO:0000256" key="5">
    <source>
        <dbReference type="ARBA" id="ARBA00022825"/>
    </source>
</evidence>
<dbReference type="PANTHER" id="PTHR43806">
    <property type="entry name" value="PEPTIDASE S8"/>
    <property type="match status" value="1"/>
</dbReference>
<dbReference type="InterPro" id="IPR013094">
    <property type="entry name" value="AB_hydrolase_3"/>
</dbReference>
<dbReference type="Pfam" id="PF00082">
    <property type="entry name" value="Peptidase_S8"/>
    <property type="match status" value="1"/>
</dbReference>
<evidence type="ECO:0000256" key="1">
    <source>
        <dbReference type="ARBA" id="ARBA00011073"/>
    </source>
</evidence>
<dbReference type="Gene3D" id="3.40.50.1820">
    <property type="entry name" value="alpha/beta hydrolase"/>
    <property type="match status" value="1"/>
</dbReference>
<dbReference type="Pfam" id="PF07859">
    <property type="entry name" value="Abhydrolase_3"/>
    <property type="match status" value="1"/>
</dbReference>
<dbReference type="InterPro" id="IPR036852">
    <property type="entry name" value="Peptidase_S8/S53_dom_sf"/>
</dbReference>
<dbReference type="InterPro" id="IPR050131">
    <property type="entry name" value="Peptidase_S8_subtilisin-like"/>
</dbReference>
<dbReference type="InterPro" id="IPR029058">
    <property type="entry name" value="AB_hydrolase_fold"/>
</dbReference>
<comment type="caution">
    <text evidence="6">Lacks conserved residue(s) required for the propagation of feature annotation.</text>
</comment>
<dbReference type="InterPro" id="IPR046940">
    <property type="entry name" value="TPPII_Ig-like_sf"/>
</dbReference>
<dbReference type="Proteomes" id="UP000789508">
    <property type="component" value="Unassembled WGS sequence"/>
</dbReference>
<evidence type="ECO:0000313" key="15">
    <source>
        <dbReference type="Proteomes" id="UP000789508"/>
    </source>
</evidence>
<dbReference type="SUPFAM" id="SSF52743">
    <property type="entry name" value="Subtilisin-like"/>
    <property type="match status" value="1"/>
</dbReference>
<comment type="caution">
    <text evidence="14">The sequence shown here is derived from an EMBL/GenBank/DDBJ whole genome shotgun (WGS) entry which is preliminary data.</text>
</comment>
<dbReference type="InterPro" id="IPR048383">
    <property type="entry name" value="TPPII_Ig-like-1"/>
</dbReference>
<evidence type="ECO:0000256" key="3">
    <source>
        <dbReference type="ARBA" id="ARBA00022670"/>
    </source>
</evidence>
<evidence type="ECO:0000256" key="6">
    <source>
        <dbReference type="PROSITE-ProRule" id="PRU01240"/>
    </source>
</evidence>
<keyword evidence="8" id="KW-1133">Transmembrane helix</keyword>
<dbReference type="InterPro" id="IPR046939">
    <property type="entry name" value="TPPII_C_sf"/>
</dbReference>
<comment type="similarity">
    <text evidence="1 6">Belongs to the peptidase S8 family.</text>
</comment>
<sequence length="1666" mass="185494">MDSPVNLFNFFFIFGIRFPESIFLYFISHLSHNVHKIKYDNNKSFYNDVANKVAFIAARASQPVSTPPTLSQRFLSTFIKAAEETLSSKGLTNLYKFGGWIDEISHGLKYTDKWCVKLDNNSSGCEAYLIAEDAANARLGEDIDLLILYTHGGGFITGHALIPIGAFVYWLNTWKANHNAKVQILSLEYPLSPEHPFPAARDYLLKCYRWLIYEQGLNPQKIVFGGDSAGANLSTVASLQIVNYQQGVHQLPPPASLLLISPLVNTDTGAESFNTNKELDIISLEWMDKCAHAYARGTTMRHESPEISPLFEKDISKMPRFWASVGEYEVFRDDIKAFAKKAKDQGVEVELMYEPANYHNFGVSYWLSNNGAYHRAAKKMGAFLYTLAVVLSLSFVKEVMTIKTSKQIPDFPIHGLLPKEETEAAAFIKKYPEYDGRGTIIAILDSGVDPGAVGLQVTTEGKPKIVDMVDCTGAGDVITKTLVKPTVKESGLETLHVIQGLSGRTLIINPKWSNPSGEFRIGIKRAFELYPTPLVSRLQQEKRQSITIDHHKLQVEVQKQIADWEEAHPPNSSPSESDVQFKTDLEARAEILKDLIKNYDTPGPIFDVVTFFDGSDWRVVVDVKENEPLLTDFRKEHKFHTFSQEDLLNFCLTYCYFSIVTTAINHGTHVAAIAAAYHPDEPALNGVAPGAQIISLKIGDTRLTSMETGAGLARAGIALVNTRADLANMSYGEASATPNAGPFIELIRDEVINKYGCIFLSSAGNNGPALSTTGSPGGTSNGIIGVGAYVSHAMVQAEYALLESVPERSYTWSSLGPTTDGDTGVAPIVGLYCLPTSSPNACGCVALLLSGLKAENKEYTPYRIKNAIINTEKSINDPFGVGLIQVEKAWNFLQNFYDRTEQDLSFEVSIYGSPREKRGIYLRGEQETSTVQIRNVDINPKFMSAIDPTSGENNTRKFEFESRIALISTESWVRAPDFLLFGSQGRGFQIKVDPTQLARGKFYYAEVQGYDTSSPFPAPIFKVPITITKPLILNGTKYSLDSLSFGPGHIERNFVKVPDGATFADVVLRFSATQNTDPAHFLLHMIQLLPQSRYTKQEREYHFMLGKGSYGDSNGDEQIEKKRFAVVGGVTLEVCLAQFWSSLGNHTISLEIAFHGIQLTNNTGNGGENIVYINGGDAFTRLDIIAPPLRPTEYSLRPLSPQRDVLPNSRQIYGLQLTYTFKTTENNLTVTPRFTAFFDYLYDSYFQDFFAIVYDANKKVLGYIDIYPKNFKLDVKGDYTIRAQIRNDSQDLLEKLTNTVCQLDITLSKKVNLEIHSQVFDVFASKRASGRGALEKGERKALFVASPHEHNVFPKDAKYGDLLIGNLNFVNSVRVDGGQYKVMFIVPPAPVKTKEPTPSGENGSNKGKDGEKEKSKEETVSTQLTESIRDTQIAHIRKFPADSTSRKELIAELEDKYPTHLPLYQTKLELLLEGVNGTMKSETAKAVIEVADQILANIDFTELSSYYGVKQELNNEAAKKKKKEFDDKKKIAILALRSKAQGLAILIDKSKSSFDSSSSGVNAEELTAQFEKTYQTAAQWLDTTSDLKNLLLYVMHERRAGRYGNAIKAINKYVSEQGLTKENAKEIDKAIGVRLELLRELNWDIWSAYEEKWKLIRVPPGGYAPF</sequence>
<keyword evidence="2" id="KW-0031">Aminopeptidase</keyword>
<dbReference type="InterPro" id="IPR000209">
    <property type="entry name" value="Peptidase_S8/S53_dom"/>
</dbReference>
<dbReference type="Pfam" id="PF21223">
    <property type="entry name" value="TPPII_Ig-like-1"/>
    <property type="match status" value="1"/>
</dbReference>
<evidence type="ECO:0000256" key="2">
    <source>
        <dbReference type="ARBA" id="ARBA00022438"/>
    </source>
</evidence>
<dbReference type="Gene3D" id="2.60.40.3170">
    <property type="match status" value="1"/>
</dbReference>
<feature type="domain" description="Alpha/beta hydrolase fold-3" evidence="10">
    <location>
        <begin position="147"/>
        <end position="361"/>
    </location>
</feature>
<dbReference type="Gene3D" id="2.20.25.690">
    <property type="match status" value="1"/>
</dbReference>
<keyword evidence="3" id="KW-0645">Protease</keyword>
<keyword evidence="8" id="KW-0472">Membrane</keyword>
<dbReference type="PANTHER" id="PTHR43806:SF14">
    <property type="entry name" value="TRIPEPTIDYL-PEPTIDASE 2"/>
    <property type="match status" value="1"/>
</dbReference>
<feature type="domain" description="Tripeptidyl-peptidase II galactose-binding" evidence="13">
    <location>
        <begin position="1045"/>
        <end position="1144"/>
    </location>
</feature>
<keyword evidence="8" id="KW-0812">Transmembrane</keyword>
<dbReference type="PRINTS" id="PR00723">
    <property type="entry name" value="SUBTILISIN"/>
</dbReference>
<dbReference type="InterPro" id="IPR022229">
    <property type="entry name" value="TPPII_Ig-like-2"/>
</dbReference>
<keyword evidence="15" id="KW-1185">Reference proteome</keyword>
<feature type="region of interest" description="Disordered" evidence="7">
    <location>
        <begin position="1390"/>
        <end position="1425"/>
    </location>
</feature>
<organism evidence="14 15">
    <name type="scientific">Ambispora leptoticha</name>
    <dbReference type="NCBI Taxonomy" id="144679"/>
    <lineage>
        <taxon>Eukaryota</taxon>
        <taxon>Fungi</taxon>
        <taxon>Fungi incertae sedis</taxon>
        <taxon>Mucoromycota</taxon>
        <taxon>Glomeromycotina</taxon>
        <taxon>Glomeromycetes</taxon>
        <taxon>Archaeosporales</taxon>
        <taxon>Ambisporaceae</taxon>
        <taxon>Ambispora</taxon>
    </lineage>
</organism>
<dbReference type="SUPFAM" id="SSF53474">
    <property type="entry name" value="alpha/beta-Hydrolases"/>
    <property type="match status" value="1"/>
</dbReference>
<dbReference type="PROSITE" id="PS51892">
    <property type="entry name" value="SUBTILASE"/>
    <property type="match status" value="1"/>
</dbReference>
<dbReference type="InterPro" id="IPR048384">
    <property type="entry name" value="TPPII_GBD"/>
</dbReference>
<evidence type="ECO:0000259" key="13">
    <source>
        <dbReference type="Pfam" id="PF21316"/>
    </source>
</evidence>
<feature type="transmembrane region" description="Helical" evidence="8">
    <location>
        <begin position="382"/>
        <end position="400"/>
    </location>
</feature>
<dbReference type="OrthoDB" id="10256524at2759"/>
<feature type="compositionally biased region" description="Basic and acidic residues" evidence="7">
    <location>
        <begin position="1406"/>
        <end position="1419"/>
    </location>
</feature>
<dbReference type="GO" id="GO:0004252">
    <property type="term" value="F:serine-type endopeptidase activity"/>
    <property type="evidence" value="ECO:0007669"/>
    <property type="project" value="InterPro"/>
</dbReference>
<dbReference type="GO" id="GO:0004177">
    <property type="term" value="F:aminopeptidase activity"/>
    <property type="evidence" value="ECO:0007669"/>
    <property type="project" value="UniProtKB-KW"/>
</dbReference>
<dbReference type="GO" id="GO:0008240">
    <property type="term" value="F:tripeptidyl-peptidase activity"/>
    <property type="evidence" value="ECO:0007669"/>
    <property type="project" value="TreeGrafter"/>
</dbReference>
<feature type="domain" description="Tripeptidyl peptidase II second Ig-like" evidence="11">
    <location>
        <begin position="1182"/>
        <end position="1358"/>
    </location>
</feature>
<dbReference type="InterPro" id="IPR015500">
    <property type="entry name" value="Peptidase_S8_subtilisin-rel"/>
</dbReference>
<dbReference type="GO" id="GO:0006508">
    <property type="term" value="P:proteolysis"/>
    <property type="evidence" value="ECO:0007669"/>
    <property type="project" value="UniProtKB-KW"/>
</dbReference>
<keyword evidence="4" id="KW-0378">Hydrolase</keyword>
<dbReference type="EMBL" id="CAJVPS010000205">
    <property type="protein sequence ID" value="CAG8464842.1"/>
    <property type="molecule type" value="Genomic_DNA"/>
</dbReference>
<evidence type="ECO:0000259" key="12">
    <source>
        <dbReference type="Pfam" id="PF21223"/>
    </source>
</evidence>
<accession>A0A9N8VSI3</accession>
<dbReference type="Pfam" id="PF12580">
    <property type="entry name" value="TPPII"/>
    <property type="match status" value="1"/>
</dbReference>